<comment type="caution">
    <text evidence="3">The sequence shown here is derived from an EMBL/GenBank/DDBJ whole genome shotgun (WGS) entry which is preliminary data.</text>
</comment>
<dbReference type="InterPro" id="IPR009936">
    <property type="entry name" value="DUF1468"/>
</dbReference>
<reference evidence="3" key="1">
    <citation type="submission" date="2020-02" db="EMBL/GenBank/DDBJ databases">
        <title>Draft genome sequence of Candidatus Afipia apatlaquensis IBT-C3, a potential strain for decolorization of textile dyes.</title>
        <authorList>
            <person name="Sanchez-Reyes A."/>
            <person name="Breton-Deval L."/>
            <person name="Mangelson H."/>
            <person name="Sanchez-Flores A."/>
        </authorList>
    </citation>
    <scope>NUCLEOTIDE SEQUENCE [LARGE SCALE GENOMIC DNA]</scope>
    <source>
        <strain evidence="3">IBT-C3</strain>
    </source>
</reference>
<feature type="domain" description="DUF1468" evidence="2">
    <location>
        <begin position="14"/>
        <end position="159"/>
    </location>
</feature>
<evidence type="ECO:0000313" key="3">
    <source>
        <dbReference type="EMBL" id="NGX97450.1"/>
    </source>
</evidence>
<sequence>MERSKIRSTLPYVVGLAVSALLFYFAQRIEYTPRPGALGPDFWPRTVIGLMAAACLFEIVRIFLGLKGEAHGVADALETAEAEEPEKKYPWLLVGGIALVTLYAFVVNYLGFLLSIFLFLPAFMYLGRYRHHKTVWLTSAGITVAAAILFMRIAYVSLPRGAPPFDAFTDFIRIILGG</sequence>
<feature type="transmembrane region" description="Helical" evidence="1">
    <location>
        <begin position="135"/>
        <end position="155"/>
    </location>
</feature>
<dbReference type="Pfam" id="PF07331">
    <property type="entry name" value="TctB"/>
    <property type="match status" value="1"/>
</dbReference>
<dbReference type="EMBL" id="JAAMRR010001040">
    <property type="protein sequence ID" value="NGX97450.1"/>
    <property type="molecule type" value="Genomic_DNA"/>
</dbReference>
<dbReference type="Proteomes" id="UP000480266">
    <property type="component" value="Unassembled WGS sequence"/>
</dbReference>
<protein>
    <submittedName>
        <fullName evidence="3">Tripartite tricarboxylate transporter TctB family protein</fullName>
    </submittedName>
</protein>
<keyword evidence="4" id="KW-1185">Reference proteome</keyword>
<organism evidence="3 4">
    <name type="scientific">Candidatus Afipia apatlaquensis</name>
    <dbReference type="NCBI Taxonomy" id="2712852"/>
    <lineage>
        <taxon>Bacteria</taxon>
        <taxon>Pseudomonadati</taxon>
        <taxon>Pseudomonadota</taxon>
        <taxon>Alphaproteobacteria</taxon>
        <taxon>Hyphomicrobiales</taxon>
        <taxon>Nitrobacteraceae</taxon>
        <taxon>Afipia</taxon>
    </lineage>
</organism>
<dbReference type="AlphaFoldDB" id="A0A7C9VKX1"/>
<accession>A0A7C9VKX1</accession>
<keyword evidence="1" id="KW-0472">Membrane</keyword>
<gene>
    <name evidence="3" type="ORF">G4V63_20275</name>
</gene>
<keyword evidence="1" id="KW-0812">Transmembrane</keyword>
<evidence type="ECO:0000256" key="1">
    <source>
        <dbReference type="SAM" id="Phobius"/>
    </source>
</evidence>
<proteinExistence type="predicted"/>
<name>A0A7C9VKX1_9BRAD</name>
<feature type="transmembrane region" description="Helical" evidence="1">
    <location>
        <begin position="46"/>
        <end position="64"/>
    </location>
</feature>
<evidence type="ECO:0000313" key="4">
    <source>
        <dbReference type="Proteomes" id="UP000480266"/>
    </source>
</evidence>
<feature type="transmembrane region" description="Helical" evidence="1">
    <location>
        <begin position="9"/>
        <end position="26"/>
    </location>
</feature>
<keyword evidence="1" id="KW-1133">Transmembrane helix</keyword>
<evidence type="ECO:0000259" key="2">
    <source>
        <dbReference type="Pfam" id="PF07331"/>
    </source>
</evidence>